<dbReference type="GO" id="GO:0006313">
    <property type="term" value="P:DNA transposition"/>
    <property type="evidence" value="ECO:0007669"/>
    <property type="project" value="InterPro"/>
</dbReference>
<accession>A8FST9</accession>
<protein>
    <submittedName>
        <fullName evidence="2">Transposase IS116/IS110/IS902 family protein</fullName>
    </submittedName>
</protein>
<organism evidence="2 3">
    <name type="scientific">Shewanella sediminis (strain HAW-EB3)</name>
    <dbReference type="NCBI Taxonomy" id="425104"/>
    <lineage>
        <taxon>Bacteria</taxon>
        <taxon>Pseudomonadati</taxon>
        <taxon>Pseudomonadota</taxon>
        <taxon>Gammaproteobacteria</taxon>
        <taxon>Alteromonadales</taxon>
        <taxon>Shewanellaceae</taxon>
        <taxon>Shewanella</taxon>
    </lineage>
</organism>
<evidence type="ECO:0000313" key="2">
    <source>
        <dbReference type="EMBL" id="ABV35912.1"/>
    </source>
</evidence>
<proteinExistence type="predicted"/>
<dbReference type="AlphaFoldDB" id="A8FST9"/>
<dbReference type="InterPro" id="IPR047650">
    <property type="entry name" value="Transpos_IS110"/>
</dbReference>
<dbReference type="KEGG" id="sse:Ssed_1301"/>
<dbReference type="EMBL" id="CP000821">
    <property type="protein sequence ID" value="ABV35912.1"/>
    <property type="molecule type" value="Genomic_DNA"/>
</dbReference>
<dbReference type="GO" id="GO:0003677">
    <property type="term" value="F:DNA binding"/>
    <property type="evidence" value="ECO:0007669"/>
    <property type="project" value="InterPro"/>
</dbReference>
<dbReference type="PANTHER" id="PTHR33055:SF3">
    <property type="entry name" value="PUTATIVE TRANSPOSASE FOR IS117-RELATED"/>
    <property type="match status" value="1"/>
</dbReference>
<sequence>MRFVQLKPVKQQDLQMLHRMRERLNKQSTALINQVRGMLTEYGIAIAKSKAAFRTTFPDILADEDNELTVKGRFIFNELYEEFTDIEKRLKSCDDQVLEERKENQICQRLETVPGIGPVTSTAFYAAAGEGKDFTNGRHFSAWCGLVPKQHSSGGKDNLLGISKRGKVNDIFIQPLLGHNQPYPCRTMAFTDVTADE</sequence>
<dbReference type="GO" id="GO:0004803">
    <property type="term" value="F:transposase activity"/>
    <property type="evidence" value="ECO:0007669"/>
    <property type="project" value="InterPro"/>
</dbReference>
<dbReference type="NCBIfam" id="NF033542">
    <property type="entry name" value="transpos_IS110"/>
    <property type="match status" value="1"/>
</dbReference>
<dbReference type="HOGENOM" id="CLU_036902_3_1_6"/>
<keyword evidence="3" id="KW-1185">Reference proteome</keyword>
<reference evidence="2 3" key="1">
    <citation type="submission" date="2007-08" db="EMBL/GenBank/DDBJ databases">
        <title>Complete sequence of Shewanella sediminis HAW-EB3.</title>
        <authorList>
            <consortium name="US DOE Joint Genome Institute"/>
            <person name="Copeland A."/>
            <person name="Lucas S."/>
            <person name="Lapidus A."/>
            <person name="Barry K."/>
            <person name="Glavina del Rio T."/>
            <person name="Dalin E."/>
            <person name="Tice H."/>
            <person name="Pitluck S."/>
            <person name="Chertkov O."/>
            <person name="Brettin T."/>
            <person name="Bruce D."/>
            <person name="Detter J.C."/>
            <person name="Han C."/>
            <person name="Schmutz J."/>
            <person name="Larimer F."/>
            <person name="Land M."/>
            <person name="Hauser L."/>
            <person name="Kyrpides N."/>
            <person name="Kim E."/>
            <person name="Zhao J.-S."/>
            <person name="Richardson P."/>
        </authorList>
    </citation>
    <scope>NUCLEOTIDE SEQUENCE [LARGE SCALE GENOMIC DNA]</scope>
    <source>
        <strain evidence="2 3">HAW-EB3</strain>
    </source>
</reference>
<dbReference type="Pfam" id="PF02371">
    <property type="entry name" value="Transposase_20"/>
    <property type="match status" value="1"/>
</dbReference>
<dbReference type="STRING" id="425104.Ssed_1301"/>
<gene>
    <name evidence="2" type="ordered locus">Ssed_1301</name>
</gene>
<evidence type="ECO:0000313" key="3">
    <source>
        <dbReference type="Proteomes" id="UP000002015"/>
    </source>
</evidence>
<dbReference type="Proteomes" id="UP000002015">
    <property type="component" value="Chromosome"/>
</dbReference>
<dbReference type="InterPro" id="IPR003346">
    <property type="entry name" value="Transposase_20"/>
</dbReference>
<evidence type="ECO:0000259" key="1">
    <source>
        <dbReference type="Pfam" id="PF02371"/>
    </source>
</evidence>
<feature type="domain" description="Transposase IS116/IS110/IS902 C-terminal" evidence="1">
    <location>
        <begin position="107"/>
        <end position="167"/>
    </location>
</feature>
<dbReference type="eggNOG" id="COG3547">
    <property type="taxonomic scope" value="Bacteria"/>
</dbReference>
<name>A8FST9_SHESH</name>
<dbReference type="PANTHER" id="PTHR33055">
    <property type="entry name" value="TRANSPOSASE FOR INSERTION SEQUENCE ELEMENT IS1111A"/>
    <property type="match status" value="1"/>
</dbReference>